<evidence type="ECO:0000256" key="1">
    <source>
        <dbReference type="ARBA" id="ARBA00010945"/>
    </source>
</evidence>
<evidence type="ECO:0000313" key="5">
    <source>
        <dbReference type="Proteomes" id="UP001201217"/>
    </source>
</evidence>
<dbReference type="CDD" id="cd03468">
    <property type="entry name" value="PolY_like"/>
    <property type="match status" value="1"/>
</dbReference>
<dbReference type="PANTHER" id="PTHR35369:SF2">
    <property type="entry name" value="BLR3025 PROTEIN"/>
    <property type="match status" value="1"/>
</dbReference>
<feature type="domain" description="UmuC" evidence="3">
    <location>
        <begin position="40"/>
        <end position="172"/>
    </location>
</feature>
<protein>
    <submittedName>
        <fullName evidence="4">DNA polymerase Y family protein</fullName>
    </submittedName>
</protein>
<dbReference type="InterPro" id="IPR043502">
    <property type="entry name" value="DNA/RNA_pol_sf"/>
</dbReference>
<evidence type="ECO:0000259" key="3">
    <source>
        <dbReference type="Pfam" id="PF00817"/>
    </source>
</evidence>
<dbReference type="PANTHER" id="PTHR35369">
    <property type="entry name" value="BLR3025 PROTEIN-RELATED"/>
    <property type="match status" value="1"/>
</dbReference>
<proteinExistence type="inferred from homology"/>
<dbReference type="Gene3D" id="3.30.70.270">
    <property type="match status" value="1"/>
</dbReference>
<dbReference type="SUPFAM" id="SSF56672">
    <property type="entry name" value="DNA/RNA polymerases"/>
    <property type="match status" value="1"/>
</dbReference>
<dbReference type="Proteomes" id="UP001201217">
    <property type="component" value="Unassembled WGS sequence"/>
</dbReference>
<evidence type="ECO:0000313" key="4">
    <source>
        <dbReference type="EMBL" id="MCF4097150.1"/>
    </source>
</evidence>
<reference evidence="4 5" key="1">
    <citation type="submission" date="2022-01" db="EMBL/GenBank/DDBJ databases">
        <title>Maritalea mediterranea sp. nov., isolated from marine plastic residues from the Malva-rosa beach (Valencia, Spain).</title>
        <authorList>
            <person name="Vidal-Verdu A."/>
            <person name="Molina-Menor E."/>
            <person name="Pascual J."/>
            <person name="Pereto J."/>
            <person name="Porcar M."/>
        </authorList>
    </citation>
    <scope>NUCLEOTIDE SEQUENCE [LARGE SCALE GENOMIC DNA]</scope>
    <source>
        <strain evidence="4 5">P4.10X</strain>
    </source>
</reference>
<keyword evidence="5" id="KW-1185">Reference proteome</keyword>
<evidence type="ECO:0000256" key="2">
    <source>
        <dbReference type="ARBA" id="ARBA00022763"/>
    </source>
</evidence>
<organism evidence="4 5">
    <name type="scientific">Maritalea mediterranea</name>
    <dbReference type="NCBI Taxonomy" id="2909667"/>
    <lineage>
        <taxon>Bacteria</taxon>
        <taxon>Pseudomonadati</taxon>
        <taxon>Pseudomonadota</taxon>
        <taxon>Alphaproteobacteria</taxon>
        <taxon>Hyphomicrobiales</taxon>
        <taxon>Devosiaceae</taxon>
        <taxon>Maritalea</taxon>
    </lineage>
</organism>
<accession>A0ABS9E2Q7</accession>
<dbReference type="InterPro" id="IPR050356">
    <property type="entry name" value="SulA_CellDiv_inhibitor"/>
</dbReference>
<dbReference type="InterPro" id="IPR043128">
    <property type="entry name" value="Rev_trsase/Diguanyl_cyclase"/>
</dbReference>
<comment type="caution">
    <text evidence="4">The sequence shown here is derived from an EMBL/GenBank/DDBJ whole genome shotgun (WGS) entry which is preliminary data.</text>
</comment>
<dbReference type="EMBL" id="JAKGTI010000001">
    <property type="protein sequence ID" value="MCF4097150.1"/>
    <property type="molecule type" value="Genomic_DNA"/>
</dbReference>
<dbReference type="InterPro" id="IPR001126">
    <property type="entry name" value="UmuC"/>
</dbReference>
<dbReference type="Gene3D" id="3.40.1170.60">
    <property type="match status" value="1"/>
</dbReference>
<name>A0ABS9E2Q7_9HYPH</name>
<comment type="similarity">
    <text evidence="1">Belongs to the DNA polymerase type-Y family.</text>
</comment>
<sequence length="533" mass="60623">MKPRRILCIWFPNLPIEHLRIAWRQDRAHPSLESAQAANKTEKPSTGKKPFALIEQQATGLYIAAANEVARQMGVHPAMRLTDAKALCHELEALFHNPAADRALLHQRAAWLKSFSPIVVPHAANTIFLDITGCDHLFGGELKMLAQIDASLKAMGHKVRLGLGDTIGAAWAVAHFAPKALTILPPQQPQEGLAPLPVEALRLHQNHVQALFHLGLKTIGQLFDVPRAALYQRFSDQQHGEAVLKRLEQALGLQEEPLTHKGAQPDFRFTVAPLDPLIDLPGIAQQFDHLLDQLFHILQKRQQGVVRLSLTLFYSEGKVKELTIGLAQPTRSKPHIQRLFDEKLTDIDPGFGIDILVLSAHKVVDLAPSQLQLDGHKDTQRQDAQLAPLLDRLANRLGPGTVYRLAPLERHLPEKAQKRIHPLKDKEWQSRALHGRRPTTLFSRPERIDVMTNQEDLPIQFIWRKLWHQIVYAQGPERILPEWWENLAGRHRPRDYYEVEDQIGLRFWVYREFKQRGAAPEETLAWWLHGIYA</sequence>
<dbReference type="RefSeq" id="WP_236112726.1">
    <property type="nucleotide sequence ID" value="NZ_JAKGTI010000001.1"/>
</dbReference>
<keyword evidence="2" id="KW-0227">DNA damage</keyword>
<dbReference type="Pfam" id="PF00817">
    <property type="entry name" value="IMS"/>
    <property type="match status" value="1"/>
</dbReference>
<gene>
    <name evidence="4" type="ORF">L1I42_01445</name>
</gene>